<dbReference type="InterPro" id="IPR022313">
    <property type="entry name" value="Phe/His_NH3-lyase_AS"/>
</dbReference>
<organism evidence="1 2">
    <name type="scientific">Eiseniibacteriota bacterium</name>
    <dbReference type="NCBI Taxonomy" id="2212470"/>
    <lineage>
        <taxon>Bacteria</taxon>
        <taxon>Candidatus Eiseniibacteriota</taxon>
    </lineage>
</organism>
<evidence type="ECO:0000313" key="1">
    <source>
        <dbReference type="EMBL" id="MCA9726594.1"/>
    </source>
</evidence>
<dbReference type="InterPro" id="IPR008948">
    <property type="entry name" value="L-Aspartase-like"/>
</dbReference>
<keyword evidence="1" id="KW-0456">Lyase</keyword>
<dbReference type="Gene3D" id="1.20.200.10">
    <property type="entry name" value="Fumarase/aspartase (Central domain)"/>
    <property type="match status" value="1"/>
</dbReference>
<evidence type="ECO:0000313" key="2">
    <source>
        <dbReference type="Proteomes" id="UP000697710"/>
    </source>
</evidence>
<name>A0A956LVW8_UNCEI</name>
<dbReference type="Pfam" id="PF00221">
    <property type="entry name" value="Lyase_aromatic"/>
    <property type="match status" value="1"/>
</dbReference>
<dbReference type="PANTHER" id="PTHR10362">
    <property type="entry name" value="HISTIDINE AMMONIA-LYASE"/>
    <property type="match status" value="1"/>
</dbReference>
<dbReference type="GO" id="GO:0016841">
    <property type="term" value="F:ammonia-lyase activity"/>
    <property type="evidence" value="ECO:0007669"/>
    <property type="project" value="InterPro"/>
</dbReference>
<dbReference type="AlphaFoldDB" id="A0A956LVW8"/>
<dbReference type="SUPFAM" id="SSF48557">
    <property type="entry name" value="L-aspartase-like"/>
    <property type="match status" value="1"/>
</dbReference>
<sequence length="567" mass="61006">MNEILLDGFSLTRAQVVRAARRRDGSYAQASLSREAAERCARQRSFVETEWLSGVDQKAIYGFNTGVGILKDKQVRASRLEEFQTYYIRSHCVGVGESFDDDTVRAAILIRANSLASGFSGVRPDLLTALLSLLAREIHPIVPRVGSLGASGDLAPLAHVGAVITGEPEARVRYQGQVVRLADLPTGAGLSCIQLAPKEAMALTNGTSFMLADLTLLTADAQRLQKVADIAAALSLEAMLGEICAFDPRLQAVRGHPGQEATARNIRRLLEGGESTGESLRLEYLRKKVEHEVAQTGPKVREAGLAPESLEAYRVATEHVPRVQDAYSLRCVPQVHGASRDALEHVIEVVARELNAVTDNPLLFPEGDGFVAISGGNFHGQPLALAADYAALALAELGSISERRLFRLLNSNLSYGLPSNLTGGEPGINTGLMISQYTAAALVTESKTLSHPASVDSIPTSGDQEDHVSMGLWASRKARQVLENSRRVLAIEILAAAQGVDLMERTLGRARTLGRGARAAYDVLRQSGIPVLEEDRYLETDLEAVDRILGSDALIHAVETTLGSELE</sequence>
<dbReference type="Proteomes" id="UP000697710">
    <property type="component" value="Unassembled WGS sequence"/>
</dbReference>
<dbReference type="InterPro" id="IPR024083">
    <property type="entry name" value="Fumarase/histidase_N"/>
</dbReference>
<dbReference type="Gene3D" id="1.10.275.10">
    <property type="entry name" value="Fumarase/aspartase (N-terminal domain)"/>
    <property type="match status" value="1"/>
</dbReference>
<dbReference type="EMBL" id="JAGQHR010000046">
    <property type="protein sequence ID" value="MCA9726594.1"/>
    <property type="molecule type" value="Genomic_DNA"/>
</dbReference>
<comment type="caution">
    <text evidence="1">The sequence shown here is derived from an EMBL/GenBank/DDBJ whole genome shotgun (WGS) entry which is preliminary data.</text>
</comment>
<dbReference type="PROSITE" id="PS00488">
    <property type="entry name" value="PAL_HISTIDASE"/>
    <property type="match status" value="1"/>
</dbReference>
<protein>
    <submittedName>
        <fullName evidence="1">Aromatic amino acid lyase</fullName>
    </submittedName>
</protein>
<gene>
    <name evidence="1" type="ORF">KC729_02860</name>
</gene>
<reference evidence="1" key="1">
    <citation type="submission" date="2020-04" db="EMBL/GenBank/DDBJ databases">
        <authorList>
            <person name="Zhang T."/>
        </authorList>
    </citation>
    <scope>NUCLEOTIDE SEQUENCE</scope>
    <source>
        <strain evidence="1">HKST-UBA01</strain>
    </source>
</reference>
<dbReference type="CDD" id="cd00332">
    <property type="entry name" value="PAL-HAL"/>
    <property type="match status" value="1"/>
</dbReference>
<dbReference type="InterPro" id="IPR001106">
    <property type="entry name" value="Aromatic_Lyase"/>
</dbReference>
<accession>A0A956LVW8</accession>
<reference evidence="1" key="2">
    <citation type="journal article" date="2021" name="Microbiome">
        <title>Successional dynamics and alternative stable states in a saline activated sludge microbial community over 9 years.</title>
        <authorList>
            <person name="Wang Y."/>
            <person name="Ye J."/>
            <person name="Ju F."/>
            <person name="Liu L."/>
            <person name="Boyd J.A."/>
            <person name="Deng Y."/>
            <person name="Parks D.H."/>
            <person name="Jiang X."/>
            <person name="Yin X."/>
            <person name="Woodcroft B.J."/>
            <person name="Tyson G.W."/>
            <person name="Hugenholtz P."/>
            <person name="Polz M.F."/>
            <person name="Zhang T."/>
        </authorList>
    </citation>
    <scope>NUCLEOTIDE SEQUENCE</scope>
    <source>
        <strain evidence="1">HKST-UBA01</strain>
    </source>
</reference>
<proteinExistence type="predicted"/>